<feature type="transmembrane region" description="Helical" evidence="7">
    <location>
        <begin position="64"/>
        <end position="85"/>
    </location>
</feature>
<evidence type="ECO:0000256" key="1">
    <source>
        <dbReference type="ARBA" id="ARBA00004651"/>
    </source>
</evidence>
<dbReference type="PANTHER" id="PTHR43723:SF1">
    <property type="entry name" value="COBALT TRANSPORT PROTEIN CBIQ"/>
    <property type="match status" value="1"/>
</dbReference>
<dbReference type="STRING" id="453582.SAMN05421580_101322"/>
<protein>
    <submittedName>
        <fullName evidence="8">Cobalt/nickel transport system permease protein</fullName>
    </submittedName>
</protein>
<name>A0A1N7J4C5_9RHOB</name>
<comment type="similarity">
    <text evidence="2">Belongs to the CbiQ family.</text>
</comment>
<keyword evidence="4 7" id="KW-0812">Transmembrane</keyword>
<dbReference type="Pfam" id="PF02361">
    <property type="entry name" value="CbiQ"/>
    <property type="match status" value="1"/>
</dbReference>
<dbReference type="OrthoDB" id="7688456at2"/>
<reference evidence="9" key="1">
    <citation type="submission" date="2017-01" db="EMBL/GenBank/DDBJ databases">
        <authorList>
            <person name="Varghese N."/>
            <person name="Submissions S."/>
        </authorList>
    </citation>
    <scope>NUCLEOTIDE SEQUENCE [LARGE SCALE GENOMIC DNA]</scope>
    <source>
        <strain evidence="9">DSM 19945</strain>
    </source>
</reference>
<evidence type="ECO:0000256" key="4">
    <source>
        <dbReference type="ARBA" id="ARBA00022692"/>
    </source>
</evidence>
<evidence type="ECO:0000313" key="9">
    <source>
        <dbReference type="Proteomes" id="UP000186221"/>
    </source>
</evidence>
<dbReference type="GO" id="GO:0006824">
    <property type="term" value="P:cobalt ion transport"/>
    <property type="evidence" value="ECO:0007669"/>
    <property type="project" value="InterPro"/>
</dbReference>
<gene>
    <name evidence="8" type="ORF">SAMN05421580_101322</name>
</gene>
<keyword evidence="3" id="KW-1003">Cell membrane</keyword>
<dbReference type="EMBL" id="FTOG01000001">
    <property type="protein sequence ID" value="SIS44096.1"/>
    <property type="molecule type" value="Genomic_DNA"/>
</dbReference>
<dbReference type="CDD" id="cd16914">
    <property type="entry name" value="EcfT"/>
    <property type="match status" value="1"/>
</dbReference>
<evidence type="ECO:0000256" key="5">
    <source>
        <dbReference type="ARBA" id="ARBA00022989"/>
    </source>
</evidence>
<dbReference type="AlphaFoldDB" id="A0A1N7J4C5"/>
<dbReference type="NCBIfam" id="TIGR02454">
    <property type="entry name" value="ECF_T_CbiQ"/>
    <property type="match status" value="1"/>
</dbReference>
<sequence length="244" mass="25774">MSIASLDRIASTGRWRNRPLAEKALIGLGFLILAVTLPPWPGAVFVTAAMLAVTFGLARVSVKLWLAIAALPLGFLIPGSLVLLVQLGPEGIGLAPGGAQEAALLVLRALAATTCLIFLATTTPAADLVAGLRRFGLPSEIVEIALLMYRFVFILAEEATAMTVAQRARLGHSTRARWLRSTGQVIAALLPRAMARARRLEVGLAARGWQGEMRVLSDRARASWLSLGAILAAQAAVAILGMLL</sequence>
<dbReference type="Proteomes" id="UP000186221">
    <property type="component" value="Unassembled WGS sequence"/>
</dbReference>
<keyword evidence="6 7" id="KW-0472">Membrane</keyword>
<dbReference type="InterPro" id="IPR003339">
    <property type="entry name" value="ABC/ECF_trnsptr_transmembrane"/>
</dbReference>
<comment type="subcellular location">
    <subcellularLocation>
        <location evidence="1">Cell membrane</location>
        <topology evidence="1">Multi-pass membrane protein</topology>
    </subcellularLocation>
</comment>
<evidence type="ECO:0000256" key="3">
    <source>
        <dbReference type="ARBA" id="ARBA00022475"/>
    </source>
</evidence>
<organism evidence="8 9">
    <name type="scientific">Rhodobacter aestuarii</name>
    <dbReference type="NCBI Taxonomy" id="453582"/>
    <lineage>
        <taxon>Bacteria</taxon>
        <taxon>Pseudomonadati</taxon>
        <taxon>Pseudomonadota</taxon>
        <taxon>Alphaproteobacteria</taxon>
        <taxon>Rhodobacterales</taxon>
        <taxon>Rhodobacter group</taxon>
        <taxon>Rhodobacter</taxon>
    </lineage>
</organism>
<feature type="transmembrane region" description="Helical" evidence="7">
    <location>
        <begin position="24"/>
        <end position="52"/>
    </location>
</feature>
<dbReference type="GO" id="GO:0043190">
    <property type="term" value="C:ATP-binding cassette (ABC) transporter complex"/>
    <property type="evidence" value="ECO:0007669"/>
    <property type="project" value="InterPro"/>
</dbReference>
<evidence type="ECO:0000256" key="6">
    <source>
        <dbReference type="ARBA" id="ARBA00023136"/>
    </source>
</evidence>
<evidence type="ECO:0000313" key="8">
    <source>
        <dbReference type="EMBL" id="SIS44096.1"/>
    </source>
</evidence>
<dbReference type="RefSeq" id="WP_076483277.1">
    <property type="nucleotide sequence ID" value="NZ_FTOG01000001.1"/>
</dbReference>
<evidence type="ECO:0000256" key="7">
    <source>
        <dbReference type="SAM" id="Phobius"/>
    </source>
</evidence>
<dbReference type="InterPro" id="IPR052770">
    <property type="entry name" value="Cobalt_transport_CbiQ"/>
</dbReference>
<evidence type="ECO:0000256" key="2">
    <source>
        <dbReference type="ARBA" id="ARBA00008564"/>
    </source>
</evidence>
<feature type="transmembrane region" description="Helical" evidence="7">
    <location>
        <begin position="105"/>
        <end position="126"/>
    </location>
</feature>
<keyword evidence="5 7" id="KW-1133">Transmembrane helix</keyword>
<accession>A0A1N7J4C5</accession>
<dbReference type="PANTHER" id="PTHR43723">
    <property type="entry name" value="COBALT TRANSPORT PROTEIN CBIQ"/>
    <property type="match status" value="1"/>
</dbReference>
<feature type="transmembrane region" description="Helical" evidence="7">
    <location>
        <begin position="222"/>
        <end position="243"/>
    </location>
</feature>
<feature type="transmembrane region" description="Helical" evidence="7">
    <location>
        <begin position="146"/>
        <end position="165"/>
    </location>
</feature>
<keyword evidence="9" id="KW-1185">Reference proteome</keyword>
<dbReference type="InterPro" id="IPR012809">
    <property type="entry name" value="ECF_CbiQ"/>
</dbReference>
<proteinExistence type="inferred from homology"/>